<sequence>MDSKQFFLVSQGDADGRKSELLLISDRITLLAFLQLFCWHSSCALRERQRRQQRGRMNQPSLWRLCHEADVRGFWSYYIESSTRALFDASWTTVFMSLLSS</sequence>
<organism evidence="1">
    <name type="scientific">Opuntia streptacantha</name>
    <name type="common">Prickly pear cactus</name>
    <name type="synonym">Opuntia cardona</name>
    <dbReference type="NCBI Taxonomy" id="393608"/>
    <lineage>
        <taxon>Eukaryota</taxon>
        <taxon>Viridiplantae</taxon>
        <taxon>Streptophyta</taxon>
        <taxon>Embryophyta</taxon>
        <taxon>Tracheophyta</taxon>
        <taxon>Spermatophyta</taxon>
        <taxon>Magnoliopsida</taxon>
        <taxon>eudicotyledons</taxon>
        <taxon>Gunneridae</taxon>
        <taxon>Pentapetalae</taxon>
        <taxon>Caryophyllales</taxon>
        <taxon>Cactineae</taxon>
        <taxon>Cactaceae</taxon>
        <taxon>Opuntioideae</taxon>
        <taxon>Opuntia</taxon>
    </lineage>
</organism>
<proteinExistence type="predicted"/>
<protein>
    <submittedName>
        <fullName evidence="1">Uncharacterized protein</fullName>
    </submittedName>
</protein>
<reference evidence="1" key="1">
    <citation type="journal article" date="2013" name="J. Plant Res.">
        <title>Effect of fungi and light on seed germination of three Opuntia species from semiarid lands of central Mexico.</title>
        <authorList>
            <person name="Delgado-Sanchez P."/>
            <person name="Jimenez-Bremont J.F."/>
            <person name="Guerrero-Gonzalez Mde L."/>
            <person name="Flores J."/>
        </authorList>
    </citation>
    <scope>NUCLEOTIDE SEQUENCE</scope>
    <source>
        <tissue evidence="1">Cladode</tissue>
    </source>
</reference>
<dbReference type="EMBL" id="GISG01220801">
    <property type="protein sequence ID" value="MBA4663580.1"/>
    <property type="molecule type" value="Transcribed_RNA"/>
</dbReference>
<dbReference type="AlphaFoldDB" id="A0A7C9EBD7"/>
<accession>A0A7C9EBD7</accession>
<name>A0A7C9EBD7_OPUST</name>
<reference evidence="1" key="2">
    <citation type="submission" date="2020-07" db="EMBL/GenBank/DDBJ databases">
        <authorList>
            <person name="Vera ALvarez R."/>
            <person name="Arias-Moreno D.M."/>
            <person name="Jimenez-Jacinto V."/>
            <person name="Jimenez-Bremont J.F."/>
            <person name="Swaminathan K."/>
            <person name="Moose S.P."/>
            <person name="Guerrero-Gonzalez M.L."/>
            <person name="Marino-Ramirez L."/>
            <person name="Landsman D."/>
            <person name="Rodriguez-Kessler M."/>
            <person name="Delgado-Sanchez P."/>
        </authorList>
    </citation>
    <scope>NUCLEOTIDE SEQUENCE</scope>
    <source>
        <tissue evidence="1">Cladode</tissue>
    </source>
</reference>
<evidence type="ECO:0000313" key="1">
    <source>
        <dbReference type="EMBL" id="MBA4663580.1"/>
    </source>
</evidence>